<proteinExistence type="predicted"/>
<dbReference type="EMBL" id="JAUEPO010000005">
    <property type="protein sequence ID" value="KAK3320680.1"/>
    <property type="molecule type" value="Genomic_DNA"/>
</dbReference>
<evidence type="ECO:0000313" key="3">
    <source>
        <dbReference type="Proteomes" id="UP001286456"/>
    </source>
</evidence>
<dbReference type="Proteomes" id="UP001286456">
    <property type="component" value="Unassembled WGS sequence"/>
</dbReference>
<organism evidence="2 3">
    <name type="scientific">Cercophora scortea</name>
    <dbReference type="NCBI Taxonomy" id="314031"/>
    <lineage>
        <taxon>Eukaryota</taxon>
        <taxon>Fungi</taxon>
        <taxon>Dikarya</taxon>
        <taxon>Ascomycota</taxon>
        <taxon>Pezizomycotina</taxon>
        <taxon>Sordariomycetes</taxon>
        <taxon>Sordariomycetidae</taxon>
        <taxon>Sordariales</taxon>
        <taxon>Lasiosphaeriaceae</taxon>
        <taxon>Cercophora</taxon>
    </lineage>
</organism>
<evidence type="ECO:0000313" key="2">
    <source>
        <dbReference type="EMBL" id="KAK3320680.1"/>
    </source>
</evidence>
<dbReference type="AlphaFoldDB" id="A0AAE0I8Y0"/>
<gene>
    <name evidence="2" type="ORF">B0T19DRAFT_430181</name>
</gene>
<keyword evidence="1" id="KW-0732">Signal</keyword>
<sequence>MLCLLASVLSASSGTLPDLTLSIFSTSRQVRDLTCHVHMYLGWEPALPEVSERYCRTQENKVMAKEGSIVWGSRLLWCSTFFLIPT</sequence>
<accession>A0AAE0I8Y0</accession>
<feature type="signal peptide" evidence="1">
    <location>
        <begin position="1"/>
        <end position="17"/>
    </location>
</feature>
<evidence type="ECO:0008006" key="4">
    <source>
        <dbReference type="Google" id="ProtNLM"/>
    </source>
</evidence>
<feature type="chain" id="PRO_5042214993" description="Secreted protein" evidence="1">
    <location>
        <begin position="18"/>
        <end position="86"/>
    </location>
</feature>
<protein>
    <recommendedName>
        <fullName evidence="4">Secreted protein</fullName>
    </recommendedName>
</protein>
<reference evidence="2" key="1">
    <citation type="journal article" date="2023" name="Mol. Phylogenet. Evol.">
        <title>Genome-scale phylogeny and comparative genomics of the fungal order Sordariales.</title>
        <authorList>
            <person name="Hensen N."/>
            <person name="Bonometti L."/>
            <person name="Westerberg I."/>
            <person name="Brannstrom I.O."/>
            <person name="Guillou S."/>
            <person name="Cros-Aarteil S."/>
            <person name="Calhoun S."/>
            <person name="Haridas S."/>
            <person name="Kuo A."/>
            <person name="Mondo S."/>
            <person name="Pangilinan J."/>
            <person name="Riley R."/>
            <person name="LaButti K."/>
            <person name="Andreopoulos B."/>
            <person name="Lipzen A."/>
            <person name="Chen C."/>
            <person name="Yan M."/>
            <person name="Daum C."/>
            <person name="Ng V."/>
            <person name="Clum A."/>
            <person name="Steindorff A."/>
            <person name="Ohm R.A."/>
            <person name="Martin F."/>
            <person name="Silar P."/>
            <person name="Natvig D.O."/>
            <person name="Lalanne C."/>
            <person name="Gautier V."/>
            <person name="Ament-Velasquez S.L."/>
            <person name="Kruys A."/>
            <person name="Hutchinson M.I."/>
            <person name="Powell A.J."/>
            <person name="Barry K."/>
            <person name="Miller A.N."/>
            <person name="Grigoriev I.V."/>
            <person name="Debuchy R."/>
            <person name="Gladieux P."/>
            <person name="Hiltunen Thoren M."/>
            <person name="Johannesson H."/>
        </authorList>
    </citation>
    <scope>NUCLEOTIDE SEQUENCE</scope>
    <source>
        <strain evidence="2">SMH4131-1</strain>
    </source>
</reference>
<keyword evidence="3" id="KW-1185">Reference proteome</keyword>
<evidence type="ECO:0000256" key="1">
    <source>
        <dbReference type="SAM" id="SignalP"/>
    </source>
</evidence>
<reference evidence="2" key="2">
    <citation type="submission" date="2023-06" db="EMBL/GenBank/DDBJ databases">
        <authorList>
            <consortium name="Lawrence Berkeley National Laboratory"/>
            <person name="Haridas S."/>
            <person name="Hensen N."/>
            <person name="Bonometti L."/>
            <person name="Westerberg I."/>
            <person name="Brannstrom I.O."/>
            <person name="Guillou S."/>
            <person name="Cros-Aarteil S."/>
            <person name="Calhoun S."/>
            <person name="Kuo A."/>
            <person name="Mondo S."/>
            <person name="Pangilinan J."/>
            <person name="Riley R."/>
            <person name="Labutti K."/>
            <person name="Andreopoulos B."/>
            <person name="Lipzen A."/>
            <person name="Chen C."/>
            <person name="Yanf M."/>
            <person name="Daum C."/>
            <person name="Ng V."/>
            <person name="Clum A."/>
            <person name="Steindorff A."/>
            <person name="Ohm R."/>
            <person name="Martin F."/>
            <person name="Silar P."/>
            <person name="Natvig D."/>
            <person name="Lalanne C."/>
            <person name="Gautier V."/>
            <person name="Ament-Velasquez S.L."/>
            <person name="Kruys A."/>
            <person name="Hutchinson M.I."/>
            <person name="Powell A.J."/>
            <person name="Barry K."/>
            <person name="Miller A.N."/>
            <person name="Grigoriev I.V."/>
            <person name="Debuchy R."/>
            <person name="Gladieux P."/>
            <person name="Thoren M.H."/>
            <person name="Johannesson H."/>
        </authorList>
    </citation>
    <scope>NUCLEOTIDE SEQUENCE</scope>
    <source>
        <strain evidence="2">SMH4131-1</strain>
    </source>
</reference>
<name>A0AAE0I8Y0_9PEZI</name>
<comment type="caution">
    <text evidence="2">The sequence shown here is derived from an EMBL/GenBank/DDBJ whole genome shotgun (WGS) entry which is preliminary data.</text>
</comment>